<dbReference type="RefSeq" id="WP_331778088.1">
    <property type="nucleotide sequence ID" value="NZ_CP142523.1"/>
</dbReference>
<evidence type="ECO:0000313" key="1">
    <source>
        <dbReference type="EMBL" id="WWO45371.1"/>
    </source>
</evidence>
<reference evidence="1 2" key="1">
    <citation type="submission" date="2024-01" db="EMBL/GenBank/DDBJ databases">
        <title>Draft genome sequences of nine bacterial species from freshwater ponds near Washington, DC.</title>
        <authorList>
            <person name="Pavloudi C."/>
            <person name="Oliver L."/>
            <person name="Slattery K."/>
            <person name="Lissner G."/>
            <person name="Saw J.H."/>
        </authorList>
    </citation>
    <scope>NUCLEOTIDE SEQUENCE [LARGE SCALE GENOMIC DNA]</scope>
    <source>
        <strain evidence="2">TB1-E2</strain>
    </source>
</reference>
<evidence type="ECO:0000313" key="2">
    <source>
        <dbReference type="Proteomes" id="UP001373909"/>
    </source>
</evidence>
<dbReference type="EMBL" id="CP142523">
    <property type="protein sequence ID" value="WWO45371.1"/>
    <property type="molecule type" value="Genomic_DNA"/>
</dbReference>
<gene>
    <name evidence="1" type="ORF">OPV09_22110</name>
</gene>
<name>A0ABZ2GLY6_9BURK</name>
<sequence length="140" mass="15412">MSHRNPFDVISSTVDLDDSAEHGDAQCFMVSALARVIECLPLIAQSSVLVAKRYFEGAATDSEALAARAMLWEAIRGRDMSDDPDVLRIRATICALHGMDAEAPCDKLTYFLTFWERSGLSMIELAGAMFDTYGVVYHDA</sequence>
<keyword evidence="2" id="KW-1185">Reference proteome</keyword>
<dbReference type="Proteomes" id="UP001373909">
    <property type="component" value="Chromosome"/>
</dbReference>
<protein>
    <submittedName>
        <fullName evidence="1">Uncharacterized protein</fullName>
    </submittedName>
</protein>
<accession>A0ABZ2GLY6</accession>
<proteinExistence type="predicted"/>
<organism evidence="1 2">
    <name type="scientific">Janthinobacterium aestuarii</name>
    <dbReference type="NCBI Taxonomy" id="2985511"/>
    <lineage>
        <taxon>Bacteria</taxon>
        <taxon>Pseudomonadati</taxon>
        <taxon>Pseudomonadota</taxon>
        <taxon>Betaproteobacteria</taxon>
        <taxon>Burkholderiales</taxon>
        <taxon>Oxalobacteraceae</taxon>
        <taxon>Janthinobacterium</taxon>
    </lineage>
</organism>